<name>A0A6A5HRT9_CAERE</name>
<gene>
    <name evidence="1" type="ORF">GCK72_000284</name>
</gene>
<dbReference type="CTD" id="9816554"/>
<evidence type="ECO:0008006" key="3">
    <source>
        <dbReference type="Google" id="ProtNLM"/>
    </source>
</evidence>
<protein>
    <recommendedName>
        <fullName evidence="3">F-box associated domain-containing protein</fullName>
    </recommendedName>
</protein>
<dbReference type="EMBL" id="WUAV01000001">
    <property type="protein sequence ID" value="KAF1768472.1"/>
    <property type="molecule type" value="Genomic_DNA"/>
</dbReference>
<sequence>MDIISLVSLSLASRRCQRIVKLVKTKLTGFNIQIKESGIELLFVDSQRIVGYWIFEPEKKENRGSGDMEMSFHANLIRSYHSEEDIQQSMKLGLDYLKDLFKKPINKFYLHPDGLPECPLQIELKECNELLVKGKKALKDEYLKTILETIMVKTKCTLWIPINPTFECNTNLLKFKELKCVEYEGCGHWITRNVFLNLKCTHMQLYHTLLEADAVMSFFERWYHSDDTVFHVLVVQTDKLFDGLNFDRFQPKPWNPEQRSRHFLYSSTMAYDCSTGIDIMRNDGLLCTVYMTNGCALFGVWHDRFPDVSGVSQIV</sequence>
<accession>A0A6A5HRT9</accession>
<dbReference type="GeneID" id="9816554"/>
<dbReference type="PANTHER" id="PTHR21503">
    <property type="entry name" value="F-BOX-CONTAINING HYPOTHETICAL PROTEIN C.ELEGANS"/>
    <property type="match status" value="1"/>
</dbReference>
<proteinExistence type="predicted"/>
<evidence type="ECO:0000313" key="2">
    <source>
        <dbReference type="Proteomes" id="UP000483820"/>
    </source>
</evidence>
<dbReference type="AlphaFoldDB" id="A0A6A5HRT9"/>
<dbReference type="KEGG" id="crq:GCK72_000284"/>
<dbReference type="Proteomes" id="UP000483820">
    <property type="component" value="Chromosome I"/>
</dbReference>
<evidence type="ECO:0000313" key="1">
    <source>
        <dbReference type="EMBL" id="KAF1768472.1"/>
    </source>
</evidence>
<comment type="caution">
    <text evidence="1">The sequence shown here is derived from an EMBL/GenBank/DDBJ whole genome shotgun (WGS) entry which is preliminary data.</text>
</comment>
<dbReference type="PANTHER" id="PTHR21503:SF8">
    <property type="entry name" value="F-BOX ASSOCIATED DOMAIN-CONTAINING PROTEIN-RELATED"/>
    <property type="match status" value="1"/>
</dbReference>
<dbReference type="RefSeq" id="XP_003087816.2">
    <property type="nucleotide sequence ID" value="XM_003087768.2"/>
</dbReference>
<reference evidence="1 2" key="1">
    <citation type="submission" date="2019-12" db="EMBL/GenBank/DDBJ databases">
        <title>Chromosome-level assembly of the Caenorhabditis remanei genome.</title>
        <authorList>
            <person name="Teterina A.A."/>
            <person name="Willis J.H."/>
            <person name="Phillips P.C."/>
        </authorList>
    </citation>
    <scope>NUCLEOTIDE SEQUENCE [LARGE SCALE GENOMIC DNA]</scope>
    <source>
        <strain evidence="1 2">PX506</strain>
        <tissue evidence="1">Whole organism</tissue>
    </source>
</reference>
<organism evidence="1 2">
    <name type="scientific">Caenorhabditis remanei</name>
    <name type="common">Caenorhabditis vulgaris</name>
    <dbReference type="NCBI Taxonomy" id="31234"/>
    <lineage>
        <taxon>Eukaryota</taxon>
        <taxon>Metazoa</taxon>
        <taxon>Ecdysozoa</taxon>
        <taxon>Nematoda</taxon>
        <taxon>Chromadorea</taxon>
        <taxon>Rhabditida</taxon>
        <taxon>Rhabditina</taxon>
        <taxon>Rhabditomorpha</taxon>
        <taxon>Rhabditoidea</taxon>
        <taxon>Rhabditidae</taxon>
        <taxon>Peloderinae</taxon>
        <taxon>Caenorhabditis</taxon>
    </lineage>
</organism>